<dbReference type="EMBL" id="CP012643">
    <property type="protein sequence ID" value="ALJ00002.1"/>
    <property type="molecule type" value="Genomic_DNA"/>
</dbReference>
<evidence type="ECO:0000256" key="1">
    <source>
        <dbReference type="SAM" id="Coils"/>
    </source>
</evidence>
<feature type="coiled-coil region" evidence="1">
    <location>
        <begin position="49"/>
        <end position="77"/>
    </location>
</feature>
<evidence type="ECO:0008006" key="5">
    <source>
        <dbReference type="Google" id="ProtNLM"/>
    </source>
</evidence>
<evidence type="ECO:0000256" key="2">
    <source>
        <dbReference type="SAM" id="SignalP"/>
    </source>
</evidence>
<dbReference type="PATRIC" id="fig|512763.3.peg.3241"/>
<dbReference type="RefSeq" id="WP_062544535.1">
    <property type="nucleotide sequence ID" value="NZ_CP012643.1"/>
</dbReference>
<gene>
    <name evidence="3" type="ORF">DC20_14730</name>
</gene>
<dbReference type="Proteomes" id="UP000061382">
    <property type="component" value="Chromosome"/>
</dbReference>
<reference evidence="3 4" key="1">
    <citation type="submission" date="2015-08" db="EMBL/GenBank/DDBJ databases">
        <title>Complete genome sequence of Rufibacter tibetensis strain 1351t, a radiation-resistant bacterium from tibet plateau.</title>
        <authorList>
            <person name="Dai J."/>
        </authorList>
    </citation>
    <scope>NUCLEOTIDE SEQUENCE [LARGE SCALE GENOMIC DNA]</scope>
    <source>
        <strain evidence="3 4">1351</strain>
    </source>
</reference>
<accession>A0A0P0C4D2</accession>
<keyword evidence="2" id="KW-0732">Signal</keyword>
<organism evidence="3 4">
    <name type="scientific">Rufibacter tibetensis</name>
    <dbReference type="NCBI Taxonomy" id="512763"/>
    <lineage>
        <taxon>Bacteria</taxon>
        <taxon>Pseudomonadati</taxon>
        <taxon>Bacteroidota</taxon>
        <taxon>Cytophagia</taxon>
        <taxon>Cytophagales</taxon>
        <taxon>Hymenobacteraceae</taxon>
        <taxon>Rufibacter</taxon>
    </lineage>
</organism>
<dbReference type="KEGG" id="rti:DC20_14730"/>
<proteinExistence type="predicted"/>
<sequence length="106" mass="11860">MKIKSTLLTIVLSFSLLGVSLADTVPSSSAVAREIANALQLNEAEYLKIHKLEKARREEVRKNKAEEEAINEKYMAAVMDLLTADQKKAYIAFSKEHPMPQIAQTK</sequence>
<protein>
    <recommendedName>
        <fullName evidence="5">DUF4890 domain-containing protein</fullName>
    </recommendedName>
</protein>
<dbReference type="AlphaFoldDB" id="A0A0P0C4D2"/>
<feature type="chain" id="PRO_5006042403" description="DUF4890 domain-containing protein" evidence="2">
    <location>
        <begin position="23"/>
        <end position="106"/>
    </location>
</feature>
<dbReference type="OrthoDB" id="9884477at2"/>
<feature type="signal peptide" evidence="2">
    <location>
        <begin position="1"/>
        <end position="22"/>
    </location>
</feature>
<evidence type="ECO:0000313" key="3">
    <source>
        <dbReference type="EMBL" id="ALJ00002.1"/>
    </source>
</evidence>
<keyword evidence="1" id="KW-0175">Coiled coil</keyword>
<name>A0A0P0C4D2_9BACT</name>
<evidence type="ECO:0000313" key="4">
    <source>
        <dbReference type="Proteomes" id="UP000061382"/>
    </source>
</evidence>
<keyword evidence="4" id="KW-1185">Reference proteome</keyword>